<dbReference type="InterPro" id="IPR039128">
    <property type="entry name" value="TRIP4-like"/>
</dbReference>
<keyword evidence="4" id="KW-1185">Reference proteome</keyword>
<dbReference type="AlphaFoldDB" id="A0A0N1H6E2"/>
<reference evidence="3 4" key="1">
    <citation type="submission" date="2015-06" db="EMBL/GenBank/DDBJ databases">
        <title>Draft genome of the ant-associated black yeast Phialophora attae CBS 131958.</title>
        <authorList>
            <person name="Moreno L.F."/>
            <person name="Stielow B.J."/>
            <person name="de Hoog S."/>
            <person name="Vicente V.A."/>
            <person name="Weiss V.A."/>
            <person name="de Vries M."/>
            <person name="Cruz L.M."/>
            <person name="Souza E.M."/>
        </authorList>
    </citation>
    <scope>NUCLEOTIDE SEQUENCE [LARGE SCALE GENOMIC DNA]</scope>
    <source>
        <strain evidence="3 4">CBS 131958</strain>
    </source>
</reference>
<feature type="region of interest" description="Disordered" evidence="1">
    <location>
        <begin position="127"/>
        <end position="173"/>
    </location>
</feature>
<protein>
    <recommendedName>
        <fullName evidence="2">TRIP4/RQT4 C2HC5-type zinc finger domain-containing protein</fullName>
    </recommendedName>
</protein>
<proteinExistence type="predicted"/>
<comment type="caution">
    <text evidence="3">The sequence shown here is derived from an EMBL/GenBank/DDBJ whole genome shotgun (WGS) entry which is preliminary data.</text>
</comment>
<feature type="compositionally biased region" description="Basic and acidic residues" evidence="1">
    <location>
        <begin position="127"/>
        <end position="136"/>
    </location>
</feature>
<dbReference type="VEuPathDB" id="FungiDB:AB675_9033"/>
<gene>
    <name evidence="3" type="ORF">AB675_9033</name>
</gene>
<dbReference type="GeneID" id="28741414"/>
<dbReference type="GO" id="GO:0180022">
    <property type="term" value="C:RQC-trigger complex"/>
    <property type="evidence" value="ECO:0007669"/>
    <property type="project" value="InterPro"/>
</dbReference>
<organism evidence="3 4">
    <name type="scientific">Cyphellophora attinorum</name>
    <dbReference type="NCBI Taxonomy" id="1664694"/>
    <lineage>
        <taxon>Eukaryota</taxon>
        <taxon>Fungi</taxon>
        <taxon>Dikarya</taxon>
        <taxon>Ascomycota</taxon>
        <taxon>Pezizomycotina</taxon>
        <taxon>Eurotiomycetes</taxon>
        <taxon>Chaetothyriomycetidae</taxon>
        <taxon>Chaetothyriales</taxon>
        <taxon>Cyphellophoraceae</taxon>
        <taxon>Cyphellophora</taxon>
    </lineage>
</organism>
<dbReference type="PANTHER" id="PTHR12963">
    <property type="entry name" value="THYROID RECEPTOR INTERACTING PROTEIN RELATED"/>
    <property type="match status" value="1"/>
</dbReference>
<accession>A0A0N1H6E2</accession>
<evidence type="ECO:0000259" key="2">
    <source>
        <dbReference type="Pfam" id="PF06221"/>
    </source>
</evidence>
<dbReference type="EMBL" id="LFJN01000009">
    <property type="protein sequence ID" value="KPI41577.1"/>
    <property type="molecule type" value="Genomic_DNA"/>
</dbReference>
<dbReference type="GO" id="GO:0045893">
    <property type="term" value="P:positive regulation of DNA-templated transcription"/>
    <property type="evidence" value="ECO:0007669"/>
    <property type="project" value="TreeGrafter"/>
</dbReference>
<feature type="region of interest" description="Disordered" evidence="1">
    <location>
        <begin position="266"/>
        <end position="335"/>
    </location>
</feature>
<dbReference type="Proteomes" id="UP000038010">
    <property type="component" value="Unassembled WGS sequence"/>
</dbReference>
<dbReference type="OrthoDB" id="338816at2759"/>
<evidence type="ECO:0000256" key="1">
    <source>
        <dbReference type="SAM" id="MobiDB-lite"/>
    </source>
</evidence>
<feature type="domain" description="TRIP4/RQT4 C2HC5-type zinc finger" evidence="2">
    <location>
        <begin position="72"/>
        <end position="122"/>
    </location>
</feature>
<dbReference type="GO" id="GO:0005634">
    <property type="term" value="C:nucleus"/>
    <property type="evidence" value="ECO:0007669"/>
    <property type="project" value="InterPro"/>
</dbReference>
<feature type="compositionally biased region" description="Low complexity" evidence="1">
    <location>
        <begin position="311"/>
        <end position="322"/>
    </location>
</feature>
<evidence type="ECO:0000313" key="3">
    <source>
        <dbReference type="EMBL" id="KPI41577.1"/>
    </source>
</evidence>
<dbReference type="PANTHER" id="PTHR12963:SF4">
    <property type="entry name" value="ACTIVATING SIGNAL COINTEGRATOR 1"/>
    <property type="match status" value="1"/>
</dbReference>
<name>A0A0N1H6E2_9EURO</name>
<feature type="compositionally biased region" description="Polar residues" evidence="1">
    <location>
        <begin position="137"/>
        <end position="171"/>
    </location>
</feature>
<dbReference type="InterPro" id="IPR009349">
    <property type="entry name" value="TRIP4/RQT4_C2HC5_Znf"/>
</dbReference>
<dbReference type="RefSeq" id="XP_018001540.1">
    <property type="nucleotide sequence ID" value="XM_018149534.1"/>
</dbReference>
<evidence type="ECO:0000313" key="4">
    <source>
        <dbReference type="Proteomes" id="UP000038010"/>
    </source>
</evidence>
<dbReference type="GO" id="GO:0008270">
    <property type="term" value="F:zinc ion binding"/>
    <property type="evidence" value="ECO:0007669"/>
    <property type="project" value="InterPro"/>
</dbReference>
<dbReference type="Pfam" id="PF06221">
    <property type="entry name" value="zf-C2HC5"/>
    <property type="match status" value="1"/>
</dbReference>
<sequence length="335" mass="36052">MVGSAAGAGRGGQQGNLISEFMPNVRTKTKKAHGSSNAHATTTASSSSIADLSSAISQLEMTTNPSIPSKPRVCTCNASIHPLFDMAPNCLSCGKIICAFEGLQPCSFCGTKLVSDSETQQILTSLRQERGTERQTAHNSSIAASRSGTPSLSNTPSRGPTPVSSSDSLRQNAALEEAKARRDRLLTFQSENAQRTKVHDEAADFSTITPGQAQWMTPVQRAAALKQQQKYLRDLEEASKPEYEKTRSVMSLGFNKQGKLVKTFEKQRIARPDPEEAEAEIDAEPASSGQNTPSANPFAREGLIRPIWKPSAEAGSGSTTAARKNTWRRVQDDEA</sequence>
<dbReference type="STRING" id="1664694.A0A0N1H6E2"/>
<dbReference type="GO" id="GO:0072344">
    <property type="term" value="P:rescue of stalled ribosome"/>
    <property type="evidence" value="ECO:0007669"/>
    <property type="project" value="InterPro"/>
</dbReference>